<name>A0ABV4WMY9_9CYAN</name>
<evidence type="ECO:0000259" key="1">
    <source>
        <dbReference type="PROSITE" id="PS51819"/>
    </source>
</evidence>
<dbReference type="CDD" id="cd07245">
    <property type="entry name" value="VOC_like"/>
    <property type="match status" value="1"/>
</dbReference>
<dbReference type="InterPro" id="IPR050383">
    <property type="entry name" value="GlyoxalaseI/FosfomycinResist"/>
</dbReference>
<dbReference type="Pfam" id="PF00903">
    <property type="entry name" value="Glyoxalase"/>
    <property type="match status" value="1"/>
</dbReference>
<protein>
    <submittedName>
        <fullName evidence="2">VOC family protein</fullName>
    </submittedName>
</protein>
<dbReference type="PANTHER" id="PTHR21366:SF22">
    <property type="entry name" value="VOC DOMAIN-CONTAINING PROTEIN"/>
    <property type="match status" value="1"/>
</dbReference>
<evidence type="ECO:0000313" key="3">
    <source>
        <dbReference type="Proteomes" id="UP001576780"/>
    </source>
</evidence>
<dbReference type="PANTHER" id="PTHR21366">
    <property type="entry name" value="GLYOXALASE FAMILY PROTEIN"/>
    <property type="match status" value="1"/>
</dbReference>
<dbReference type="RefSeq" id="WP_413278625.1">
    <property type="nucleotide sequence ID" value="NZ_JBHFNT010000144.1"/>
</dbReference>
<proteinExistence type="predicted"/>
<dbReference type="SUPFAM" id="SSF54593">
    <property type="entry name" value="Glyoxalase/Bleomycin resistance protein/Dihydroxybiphenyl dioxygenase"/>
    <property type="match status" value="1"/>
</dbReference>
<reference evidence="2 3" key="1">
    <citation type="submission" date="2024-09" db="EMBL/GenBank/DDBJ databases">
        <title>Floridaenema gen nov. (Aerosakkonemataceae, Aerosakkonematales ord. nov., Cyanobacteria) from benthic tropical and subtropical fresh waters, with the description of four new species.</title>
        <authorList>
            <person name="Moretto J.A."/>
            <person name="Berthold D.E."/>
            <person name="Lefler F.W."/>
            <person name="Huang I.-S."/>
            <person name="Laughinghouse H. IV."/>
        </authorList>
    </citation>
    <scope>NUCLEOTIDE SEQUENCE [LARGE SCALE GENOMIC DNA]</scope>
    <source>
        <strain evidence="2 3">BLCC-F167</strain>
    </source>
</reference>
<dbReference type="InterPro" id="IPR037523">
    <property type="entry name" value="VOC_core"/>
</dbReference>
<feature type="domain" description="VOC" evidence="1">
    <location>
        <begin position="5"/>
        <end position="120"/>
    </location>
</feature>
<dbReference type="EMBL" id="JBHFNT010000144">
    <property type="protein sequence ID" value="MFB2836237.1"/>
    <property type="molecule type" value="Genomic_DNA"/>
</dbReference>
<comment type="caution">
    <text evidence="2">The sequence shown here is derived from an EMBL/GenBank/DDBJ whole genome shotgun (WGS) entry which is preliminary data.</text>
</comment>
<gene>
    <name evidence="2" type="ORF">ACE1CA_17015</name>
</gene>
<dbReference type="InterPro" id="IPR029068">
    <property type="entry name" value="Glyas_Bleomycin-R_OHBP_Dase"/>
</dbReference>
<dbReference type="Gene3D" id="3.10.180.10">
    <property type="entry name" value="2,3-Dihydroxybiphenyl 1,2-Dioxygenase, domain 1"/>
    <property type="match status" value="1"/>
</dbReference>
<accession>A0ABV4WMY9</accession>
<evidence type="ECO:0000313" key="2">
    <source>
        <dbReference type="EMBL" id="MFB2836237.1"/>
    </source>
</evidence>
<organism evidence="2 3">
    <name type="scientific">Floridaenema evergladense BLCC-F167</name>
    <dbReference type="NCBI Taxonomy" id="3153639"/>
    <lineage>
        <taxon>Bacteria</taxon>
        <taxon>Bacillati</taxon>
        <taxon>Cyanobacteriota</taxon>
        <taxon>Cyanophyceae</taxon>
        <taxon>Oscillatoriophycideae</taxon>
        <taxon>Aerosakkonematales</taxon>
        <taxon>Aerosakkonemataceae</taxon>
        <taxon>Floridanema</taxon>
        <taxon>Floridanema evergladense</taxon>
    </lineage>
</organism>
<dbReference type="InterPro" id="IPR004360">
    <property type="entry name" value="Glyas_Fos-R_dOase_dom"/>
</dbReference>
<keyword evidence="3" id="KW-1185">Reference proteome</keyword>
<dbReference type="Proteomes" id="UP001576780">
    <property type="component" value="Unassembled WGS sequence"/>
</dbReference>
<sequence>MQITQSLHAAILVANLEQSEYFYGTILGLSKVERSLKFPGAWYEIASFQIHLIVSEKIVPDMVDSEKWGRNRHLAFSVTDLDAAKQQLISHNCPFQVSASGRAALFTQDPDGNIIELSQVQLN</sequence>
<dbReference type="PROSITE" id="PS51819">
    <property type="entry name" value="VOC"/>
    <property type="match status" value="1"/>
</dbReference>